<dbReference type="EMBL" id="JAAOZC010000001">
    <property type="protein sequence ID" value="NIJ07005.1"/>
    <property type="molecule type" value="Genomic_DNA"/>
</dbReference>
<dbReference type="RefSeq" id="WP_167071824.1">
    <property type="nucleotide sequence ID" value="NZ_JAAOZC010000001.1"/>
</dbReference>
<evidence type="ECO:0000313" key="2">
    <source>
        <dbReference type="Proteomes" id="UP000727456"/>
    </source>
</evidence>
<organism evidence="1 2">
    <name type="scientific">Sphingomonas vulcanisoli</name>
    <dbReference type="NCBI Taxonomy" id="1658060"/>
    <lineage>
        <taxon>Bacteria</taxon>
        <taxon>Pseudomonadati</taxon>
        <taxon>Pseudomonadota</taxon>
        <taxon>Alphaproteobacteria</taxon>
        <taxon>Sphingomonadales</taxon>
        <taxon>Sphingomonadaceae</taxon>
        <taxon>Sphingomonas</taxon>
    </lineage>
</organism>
<comment type="caution">
    <text evidence="1">The sequence shown here is derived from an EMBL/GenBank/DDBJ whole genome shotgun (WGS) entry which is preliminary data.</text>
</comment>
<proteinExistence type="predicted"/>
<sequence length="91" mass="9424">MILTITAAAAHADNAVVALSPAERAAVLDRAAEGDDTLPLNGNPRKIHGEMGMEVGTGGHRALWGSTTVPIGQTGQASFSFLTAQANGWRR</sequence>
<keyword evidence="2" id="KW-1185">Reference proteome</keyword>
<evidence type="ECO:0000313" key="1">
    <source>
        <dbReference type="EMBL" id="NIJ07005.1"/>
    </source>
</evidence>
<protein>
    <submittedName>
        <fullName evidence="1">Uncharacterized protein</fullName>
    </submittedName>
</protein>
<accession>A0ABX0TS22</accession>
<gene>
    <name evidence="1" type="ORF">FHS31_000587</name>
</gene>
<dbReference type="Proteomes" id="UP000727456">
    <property type="component" value="Unassembled WGS sequence"/>
</dbReference>
<name>A0ABX0TS22_9SPHN</name>
<reference evidence="1 2" key="1">
    <citation type="submission" date="2020-03" db="EMBL/GenBank/DDBJ databases">
        <title>Genomic Encyclopedia of Type Strains, Phase III (KMG-III): the genomes of soil and plant-associated and newly described type strains.</title>
        <authorList>
            <person name="Whitman W."/>
        </authorList>
    </citation>
    <scope>NUCLEOTIDE SEQUENCE [LARGE SCALE GENOMIC DNA]</scope>
    <source>
        <strain evidence="1 2">CECT 8804</strain>
    </source>
</reference>